<dbReference type="Gene3D" id="3.40.225.10">
    <property type="entry name" value="Class II aldolase/adducin N-terminal domain"/>
    <property type="match status" value="1"/>
</dbReference>
<dbReference type="AlphaFoldDB" id="D3B2A6"/>
<dbReference type="EMBL" id="ADBJ01000009">
    <property type="protein sequence ID" value="EFA84481.1"/>
    <property type="molecule type" value="Genomic_DNA"/>
</dbReference>
<accession>D3B2A6</accession>
<dbReference type="PANTHER" id="PTHR10672:SF3">
    <property type="entry name" value="PROTEIN HU-LI TAI SHAO"/>
    <property type="match status" value="1"/>
</dbReference>
<dbReference type="STRING" id="670386.D3B2A6"/>
<evidence type="ECO:0000313" key="2">
    <source>
        <dbReference type="EMBL" id="EFA84481.1"/>
    </source>
</evidence>
<dbReference type="FunCoup" id="D3B2A6">
    <property type="interactions" value="3"/>
</dbReference>
<dbReference type="InParanoid" id="D3B2A6"/>
<reference evidence="2 3" key="1">
    <citation type="journal article" date="2011" name="Genome Res.">
        <title>Phylogeny-wide analysis of social amoeba genomes highlights ancient origins for complex intercellular communication.</title>
        <authorList>
            <person name="Heidel A.J."/>
            <person name="Lawal H.M."/>
            <person name="Felder M."/>
            <person name="Schilde C."/>
            <person name="Helps N.R."/>
            <person name="Tunggal B."/>
            <person name="Rivero F."/>
            <person name="John U."/>
            <person name="Schleicher M."/>
            <person name="Eichinger L."/>
            <person name="Platzer M."/>
            <person name="Noegel A.A."/>
            <person name="Schaap P."/>
            <person name="Gloeckner G."/>
        </authorList>
    </citation>
    <scope>NUCLEOTIDE SEQUENCE [LARGE SCALE GENOMIC DNA]</scope>
    <source>
        <strain evidence="3">ATCC 26659 / Pp 5 / PN500</strain>
    </source>
</reference>
<organism evidence="2 3">
    <name type="scientific">Heterostelium pallidum (strain ATCC 26659 / Pp 5 / PN500)</name>
    <name type="common">Cellular slime mold</name>
    <name type="synonym">Polysphondylium pallidum</name>
    <dbReference type="NCBI Taxonomy" id="670386"/>
    <lineage>
        <taxon>Eukaryota</taxon>
        <taxon>Amoebozoa</taxon>
        <taxon>Evosea</taxon>
        <taxon>Eumycetozoa</taxon>
        <taxon>Dictyostelia</taxon>
        <taxon>Acytosteliales</taxon>
        <taxon>Acytosteliaceae</taxon>
        <taxon>Heterostelium</taxon>
    </lineage>
</organism>
<dbReference type="PANTHER" id="PTHR10672">
    <property type="entry name" value="ADDUCIN"/>
    <property type="match status" value="1"/>
</dbReference>
<dbReference type="OMA" id="EAVFWFV"/>
<dbReference type="GO" id="GO:0005856">
    <property type="term" value="C:cytoskeleton"/>
    <property type="evidence" value="ECO:0007669"/>
    <property type="project" value="TreeGrafter"/>
</dbReference>
<dbReference type="SUPFAM" id="SSF53639">
    <property type="entry name" value="AraD/HMP-PK domain-like"/>
    <property type="match status" value="1"/>
</dbReference>
<feature type="domain" description="Class II aldolase/adducin N-terminal" evidence="1">
    <location>
        <begin position="27"/>
        <end position="209"/>
    </location>
</feature>
<dbReference type="GO" id="GO:0051015">
    <property type="term" value="F:actin filament binding"/>
    <property type="evidence" value="ECO:0007669"/>
    <property type="project" value="TreeGrafter"/>
</dbReference>
<protein>
    <submittedName>
        <fullName evidence="2">Alpha adducin</fullName>
    </submittedName>
</protein>
<proteinExistence type="predicted"/>
<dbReference type="Pfam" id="PF00596">
    <property type="entry name" value="Aldolase_II"/>
    <property type="match status" value="1"/>
</dbReference>
<dbReference type="InterPro" id="IPR001303">
    <property type="entry name" value="Aldolase_II/adducin_N"/>
</dbReference>
<dbReference type="InterPro" id="IPR051017">
    <property type="entry name" value="Aldolase-II_Adducin_sf"/>
</dbReference>
<evidence type="ECO:0000259" key="1">
    <source>
        <dbReference type="SMART" id="SM01007"/>
    </source>
</evidence>
<dbReference type="GeneID" id="31358040"/>
<dbReference type="Proteomes" id="UP000001396">
    <property type="component" value="Unassembled WGS sequence"/>
</dbReference>
<keyword evidence="3" id="KW-1185">Reference proteome</keyword>
<dbReference type="SMART" id="SM01007">
    <property type="entry name" value="Aldolase_II"/>
    <property type="match status" value="1"/>
</dbReference>
<dbReference type="NCBIfam" id="NF005451">
    <property type="entry name" value="PRK07044.1"/>
    <property type="match status" value="1"/>
</dbReference>
<dbReference type="InterPro" id="IPR036409">
    <property type="entry name" value="Aldolase_II/adducin_N_sf"/>
</dbReference>
<dbReference type="RefSeq" id="XP_020436595.1">
    <property type="nucleotide sequence ID" value="XM_020573500.1"/>
</dbReference>
<name>D3B2A6_HETP5</name>
<gene>
    <name evidence="2" type="primary">ahhA</name>
    <name evidence="2" type="ORF">PPL_02515</name>
</gene>
<evidence type="ECO:0000313" key="3">
    <source>
        <dbReference type="Proteomes" id="UP000001396"/>
    </source>
</evidence>
<sequence>MNNLSIAEVHVAQNAKKWSDEERKIRIDLAAAYRMAAMLGWNELIFNHFTARIPGTDHILLNPFGLGFEEITASSLIKVDLDGNIIEFGSTEHGINVTGYVIHGAIHRSRPEIYATMHIHNTAGVAVSSMKCGLLENLCQNSMICGEVAYHDYEGISVEMDEQKRIQADLGATAKNLILRNHGLLTLGATMQECFLHMFLLVKACEIQVMSMSAVGGDLSKLNYGDDKYKEQARVISSKSLTHNAYGVKEFEYLKRKLDKTDQSYRY</sequence>
<comment type="caution">
    <text evidence="2">The sequence shown here is derived from an EMBL/GenBank/DDBJ whole genome shotgun (WGS) entry which is preliminary data.</text>
</comment>